<dbReference type="Proteomes" id="UP000423257">
    <property type="component" value="Unassembled WGS sequence"/>
</dbReference>
<evidence type="ECO:0000313" key="4">
    <source>
        <dbReference type="Proteomes" id="UP000423257"/>
    </source>
</evidence>
<protein>
    <submittedName>
        <fullName evidence="2">Uncharacterized protein</fullName>
    </submittedName>
</protein>
<evidence type="ECO:0000313" key="2">
    <source>
        <dbReference type="EMBL" id="SEF00987.1"/>
    </source>
</evidence>
<reference evidence="1 4" key="2">
    <citation type="submission" date="2019-09" db="EMBL/GenBank/DDBJ databases">
        <title>Draft genome sequences of 48 bacterial type strains from the CCUG.</title>
        <authorList>
            <person name="Tunovic T."/>
            <person name="Pineiro-Iglesias B."/>
            <person name="Unosson C."/>
            <person name="Inganas E."/>
            <person name="Ohlen M."/>
            <person name="Cardew S."/>
            <person name="Jensie-Markopoulos S."/>
            <person name="Salva-Serra F."/>
            <person name="Jaen-Luchoro D."/>
            <person name="Karlsson R."/>
            <person name="Svensson-Stadler L."/>
            <person name="Chun J."/>
            <person name="Moore E."/>
        </authorList>
    </citation>
    <scope>NUCLEOTIDE SEQUENCE [LARGE SCALE GENOMIC DNA]</scope>
    <source>
        <strain evidence="1 4">CCUG 51524</strain>
    </source>
</reference>
<dbReference type="AlphaFoldDB" id="A0A1H5NJJ1"/>
<dbReference type="EMBL" id="FNUA01000002">
    <property type="protein sequence ID" value="SEF00987.1"/>
    <property type="molecule type" value="Genomic_DNA"/>
</dbReference>
<accession>A0A1H5NJJ1</accession>
<dbReference type="Proteomes" id="UP000199129">
    <property type="component" value="Unassembled WGS sequence"/>
</dbReference>
<organism evidence="2 3">
    <name type="scientific">Pseudomonas palleroniana</name>
    <dbReference type="NCBI Taxonomy" id="191390"/>
    <lineage>
        <taxon>Bacteria</taxon>
        <taxon>Pseudomonadati</taxon>
        <taxon>Pseudomonadota</taxon>
        <taxon>Gammaproteobacteria</taxon>
        <taxon>Pseudomonadales</taxon>
        <taxon>Pseudomonadaceae</taxon>
        <taxon>Pseudomonas</taxon>
    </lineage>
</organism>
<proteinExistence type="predicted"/>
<name>A0A1H5NJJ1_9PSED</name>
<evidence type="ECO:0000313" key="1">
    <source>
        <dbReference type="EMBL" id="KAB0570039.1"/>
    </source>
</evidence>
<dbReference type="RefSeq" id="WP_090370197.1">
    <property type="nucleotide sequence ID" value="NZ_FNUA01000002.1"/>
</dbReference>
<evidence type="ECO:0000313" key="3">
    <source>
        <dbReference type="Proteomes" id="UP000199129"/>
    </source>
</evidence>
<sequence length="290" mass="32290">MNTLEMMSPRNATGTCSAKIINDPDITDFQAATFTVMRDEVNRRWMIYAQAAGSHITSGLRFFIPLSGNVKNKKYKLVTSPDNDSEMTIIWEKLRGGELFQYISTHGHAKVTIDEKSRKTSVEFEFIAGDGNTTVEVSHGQLKVTGYSHDIGSVTADVRGAINTQYKSTEVSLTHQPASRTFPASFLGWSRHYQPRPDVREFIMALRVADNLRPGTYQVSTQSQEVEIVLFDMNGRFVPYWGYEGEVNIVAIPTPGTTKGGMKATFHFKGADGTKRETVEVSAGHLDIRP</sequence>
<dbReference type="EMBL" id="VZPQ01000001">
    <property type="protein sequence ID" value="KAB0570039.1"/>
    <property type="molecule type" value="Genomic_DNA"/>
</dbReference>
<gene>
    <name evidence="1" type="ORF">F7R03_02640</name>
    <name evidence="2" type="ORF">SAMN04490198_4298</name>
</gene>
<reference evidence="2 3" key="1">
    <citation type="submission" date="2016-10" db="EMBL/GenBank/DDBJ databases">
        <authorList>
            <person name="de Groot N.N."/>
        </authorList>
    </citation>
    <scope>NUCLEOTIDE SEQUENCE [LARGE SCALE GENOMIC DNA]</scope>
    <source>
        <strain evidence="2 3">BS3265</strain>
    </source>
</reference>